<feature type="transmembrane region" description="Helical" evidence="1">
    <location>
        <begin position="95"/>
        <end position="117"/>
    </location>
</feature>
<dbReference type="InterPro" id="IPR024563">
    <property type="entry name" value="YqhR"/>
</dbReference>
<dbReference type="Proteomes" id="UP000676456">
    <property type="component" value="Unassembled WGS sequence"/>
</dbReference>
<protein>
    <recommendedName>
        <fullName evidence="4">Membrane protein YqhR</fullName>
    </recommendedName>
</protein>
<name>A0A942UJ23_9BACI</name>
<gene>
    <name evidence="2" type="ORF">KHA91_06430</name>
</gene>
<evidence type="ECO:0000313" key="2">
    <source>
        <dbReference type="EMBL" id="MBS4222396.1"/>
    </source>
</evidence>
<evidence type="ECO:0000256" key="1">
    <source>
        <dbReference type="SAM" id="Phobius"/>
    </source>
</evidence>
<dbReference type="AlphaFoldDB" id="A0A942UJ23"/>
<feature type="transmembrane region" description="Helical" evidence="1">
    <location>
        <begin position="20"/>
        <end position="43"/>
    </location>
</feature>
<organism evidence="2 3">
    <name type="scientific">Lederbergia citrea</name>
    <dbReference type="NCBI Taxonomy" id="2833581"/>
    <lineage>
        <taxon>Bacteria</taxon>
        <taxon>Bacillati</taxon>
        <taxon>Bacillota</taxon>
        <taxon>Bacilli</taxon>
        <taxon>Bacillales</taxon>
        <taxon>Bacillaceae</taxon>
        <taxon>Lederbergia</taxon>
    </lineage>
</organism>
<evidence type="ECO:0000313" key="3">
    <source>
        <dbReference type="Proteomes" id="UP000676456"/>
    </source>
</evidence>
<dbReference type="EMBL" id="JAGYPN010000001">
    <property type="protein sequence ID" value="MBS4222396.1"/>
    <property type="molecule type" value="Genomic_DNA"/>
</dbReference>
<dbReference type="RefSeq" id="WP_213097349.1">
    <property type="nucleotide sequence ID" value="NZ_JAGYPH010000001.1"/>
</dbReference>
<reference evidence="2 3" key="1">
    <citation type="submission" date="2021-05" db="EMBL/GenBank/DDBJ databases">
        <title>Novel Bacillus species.</title>
        <authorList>
            <person name="Liu G."/>
        </authorList>
    </citation>
    <scope>NUCLEOTIDE SEQUENCE [LARGE SCALE GENOMIC DNA]</scope>
    <source>
        <strain evidence="2 3">FJAT-49682</strain>
    </source>
</reference>
<keyword evidence="1" id="KW-0472">Membrane</keyword>
<comment type="caution">
    <text evidence="2">The sequence shown here is derived from an EMBL/GenBank/DDBJ whole genome shotgun (WGS) entry which is preliminary data.</text>
</comment>
<evidence type="ECO:0008006" key="4">
    <source>
        <dbReference type="Google" id="ProtNLM"/>
    </source>
</evidence>
<keyword evidence="3" id="KW-1185">Reference proteome</keyword>
<proteinExistence type="predicted"/>
<dbReference type="Pfam" id="PF11085">
    <property type="entry name" value="YqhR"/>
    <property type="match status" value="1"/>
</dbReference>
<keyword evidence="1" id="KW-1133">Transmembrane helix</keyword>
<keyword evidence="1" id="KW-0812">Transmembrane</keyword>
<accession>A0A942UJ23</accession>
<sequence>MENQEKEIAAKTFQMPMIKLSIIIGFFAGTVGSLLGYLAYSFGFTKITPAVILAPWDGSWKDGWLGIAIAAFLYGFISILVALLYYMVFRKQKSLFWGTAFGIGVFALIFIVLQPLIPGAKTLFNYDLNTILTELCFFIIYGTFIGYSISYEYNELLYLKDVKLKH</sequence>
<feature type="transmembrane region" description="Helical" evidence="1">
    <location>
        <begin position="129"/>
        <end position="150"/>
    </location>
</feature>
<feature type="transmembrane region" description="Helical" evidence="1">
    <location>
        <begin position="63"/>
        <end position="88"/>
    </location>
</feature>